<dbReference type="AlphaFoldDB" id="A0A7G9XZR4"/>
<feature type="domain" description="Transcriptional regulator HTH-type FeoC" evidence="1">
    <location>
        <begin position="16"/>
        <end position="63"/>
    </location>
</feature>
<evidence type="ECO:0000313" key="3">
    <source>
        <dbReference type="EMBL" id="QNO41675.1"/>
    </source>
</evidence>
<dbReference type="InterPro" id="IPR036390">
    <property type="entry name" value="WH_DNA-bd_sf"/>
</dbReference>
<gene>
    <name evidence="2" type="ORF">APGBGGHG_00031</name>
    <name evidence="3" type="ORF">DEHNNBFE_00031</name>
    <name evidence="4" type="ORF">DIKIFDFJ_00009</name>
</gene>
<evidence type="ECO:0000259" key="1">
    <source>
        <dbReference type="Pfam" id="PF09012"/>
    </source>
</evidence>
<protein>
    <recommendedName>
        <fullName evidence="1">Transcriptional regulator HTH-type FeoC domain-containing protein</fullName>
    </recommendedName>
</protein>
<organism evidence="2">
    <name type="scientific">Candidatus Methanogaster sp. ANME-2c ERB4</name>
    <dbReference type="NCBI Taxonomy" id="2759911"/>
    <lineage>
        <taxon>Archaea</taxon>
        <taxon>Methanobacteriati</taxon>
        <taxon>Methanobacteriota</taxon>
        <taxon>Stenosarchaea group</taxon>
        <taxon>Methanomicrobia</taxon>
        <taxon>Methanosarcinales</taxon>
        <taxon>ANME-2 cluster</taxon>
        <taxon>Candidatus Methanogasteraceae</taxon>
        <taxon>Candidatus Methanogaster</taxon>
    </lineage>
</organism>
<dbReference type="InterPro" id="IPR036388">
    <property type="entry name" value="WH-like_DNA-bd_sf"/>
</dbReference>
<dbReference type="EMBL" id="MT631337">
    <property type="protein sequence ID" value="QNO48382.1"/>
    <property type="molecule type" value="Genomic_DNA"/>
</dbReference>
<sequence>MEEVLSRIENGTTIDMIARELDMNKSTLLAMVDFLVDEGYLEVVGAGCSCATSRLCEQCRGTNAGPEMAMYMLTVKGIGMIERLNL</sequence>
<name>A0A7G9XZR4_9EURY</name>
<evidence type="ECO:0000313" key="2">
    <source>
        <dbReference type="EMBL" id="QNO41248.1"/>
    </source>
</evidence>
<accession>A0A7G9XZR4</accession>
<dbReference type="SUPFAM" id="SSF46785">
    <property type="entry name" value="Winged helix' DNA-binding domain"/>
    <property type="match status" value="1"/>
</dbReference>
<proteinExistence type="predicted"/>
<dbReference type="InterPro" id="IPR015102">
    <property type="entry name" value="Tscrpt_reg_HTH_FeoC"/>
</dbReference>
<dbReference type="EMBL" id="MT630608">
    <property type="protein sequence ID" value="QNO41248.1"/>
    <property type="molecule type" value="Genomic_DNA"/>
</dbReference>
<dbReference type="Pfam" id="PF09012">
    <property type="entry name" value="FeoC"/>
    <property type="match status" value="1"/>
</dbReference>
<dbReference type="EMBL" id="MT630655">
    <property type="protein sequence ID" value="QNO41675.1"/>
    <property type="molecule type" value="Genomic_DNA"/>
</dbReference>
<reference evidence="2" key="1">
    <citation type="submission" date="2020-06" db="EMBL/GenBank/DDBJ databases">
        <title>Unique genomic features of the anaerobic methanotrophic archaea.</title>
        <authorList>
            <person name="Chadwick G.L."/>
            <person name="Skennerton C.T."/>
            <person name="Laso-Perez R."/>
            <person name="Leu A.O."/>
            <person name="Speth D.R."/>
            <person name="Yu H."/>
            <person name="Morgan-Lang C."/>
            <person name="Hatzenpichler R."/>
            <person name="Goudeau D."/>
            <person name="Malmstrom R."/>
            <person name="Brazelton W.J."/>
            <person name="Woyke T."/>
            <person name="Hallam S.J."/>
            <person name="Tyson G.W."/>
            <person name="Wegener G."/>
            <person name="Boetius A."/>
            <person name="Orphan V."/>
        </authorList>
    </citation>
    <scope>NUCLEOTIDE SEQUENCE</scope>
</reference>
<dbReference type="Gene3D" id="1.10.10.10">
    <property type="entry name" value="Winged helix-like DNA-binding domain superfamily/Winged helix DNA-binding domain"/>
    <property type="match status" value="1"/>
</dbReference>
<evidence type="ECO:0000313" key="4">
    <source>
        <dbReference type="EMBL" id="QNO48382.1"/>
    </source>
</evidence>